<gene>
    <name evidence="10" type="primary">nikC</name>
    <name evidence="10" type="ORF">ACE41H_17120</name>
</gene>
<proteinExistence type="inferred from homology"/>
<dbReference type="EMBL" id="JBHHMI010000016">
    <property type="protein sequence ID" value="MFB5268486.1"/>
    <property type="molecule type" value="Genomic_DNA"/>
</dbReference>
<evidence type="ECO:0000256" key="7">
    <source>
        <dbReference type="ARBA" id="ARBA00024202"/>
    </source>
</evidence>
<dbReference type="Pfam" id="PF12911">
    <property type="entry name" value="OppC_N"/>
    <property type="match status" value="1"/>
</dbReference>
<evidence type="ECO:0000256" key="8">
    <source>
        <dbReference type="RuleBase" id="RU363032"/>
    </source>
</evidence>
<dbReference type="SUPFAM" id="SSF161098">
    <property type="entry name" value="MetI-like"/>
    <property type="match status" value="1"/>
</dbReference>
<dbReference type="InterPro" id="IPR000515">
    <property type="entry name" value="MetI-like"/>
</dbReference>
<dbReference type="NCBIfam" id="NF045474">
    <property type="entry name" value="Opp2C"/>
    <property type="match status" value="1"/>
</dbReference>
<feature type="transmembrane region" description="Helical" evidence="8">
    <location>
        <begin position="12"/>
        <end position="36"/>
    </location>
</feature>
<dbReference type="PROSITE" id="PS50928">
    <property type="entry name" value="ABC_TM1"/>
    <property type="match status" value="1"/>
</dbReference>
<evidence type="ECO:0000259" key="9">
    <source>
        <dbReference type="PROSITE" id="PS50928"/>
    </source>
</evidence>
<evidence type="ECO:0000256" key="6">
    <source>
        <dbReference type="ARBA" id="ARBA00023136"/>
    </source>
</evidence>
<dbReference type="Proteomes" id="UP001580346">
    <property type="component" value="Unassembled WGS sequence"/>
</dbReference>
<dbReference type="InterPro" id="IPR035906">
    <property type="entry name" value="MetI-like_sf"/>
</dbReference>
<feature type="transmembrane region" description="Helical" evidence="8">
    <location>
        <begin position="110"/>
        <end position="131"/>
    </location>
</feature>
<dbReference type="PANTHER" id="PTHR43386">
    <property type="entry name" value="OLIGOPEPTIDE TRANSPORT SYSTEM PERMEASE PROTEIN APPC"/>
    <property type="match status" value="1"/>
</dbReference>
<evidence type="ECO:0000313" key="11">
    <source>
        <dbReference type="Proteomes" id="UP001580346"/>
    </source>
</evidence>
<dbReference type="InterPro" id="IPR025966">
    <property type="entry name" value="OppC_N"/>
</dbReference>
<keyword evidence="5 8" id="KW-1133">Transmembrane helix</keyword>
<keyword evidence="6 8" id="KW-0472">Membrane</keyword>
<sequence length="282" mass="30952">MISALRVRLRNPQIAIASSIVLLLLFLLTILAPWIAPHDPVQVNLAMKLKPPSWDYPLGTDQLGRCILSRLLYGARVSLGFASLIFISSLGIGLFIGTLSGYIGGWADYVLMRFCEGVMAFPTLVLVLGLVGVFGPGLAQVVLAMVLVQWVYYARMFRGMVLSLKERNFIAAARISGSSRWNIIRRHIIPNVLPPVMVMGTLEIGWAIMDIAALSFLGLGIQPPSPEWGAMIHEGKAYIRSNPELMLYPGLLILLIVAMFNLLGEALSERLGVKRVGKDVEL</sequence>
<feature type="transmembrane region" description="Helical" evidence="8">
    <location>
        <begin position="196"/>
        <end position="221"/>
    </location>
</feature>
<keyword evidence="4 8" id="KW-0812">Transmembrane</keyword>
<dbReference type="InterPro" id="IPR053385">
    <property type="entry name" value="ABC_transport_permease"/>
</dbReference>
<evidence type="ECO:0000313" key="10">
    <source>
        <dbReference type="EMBL" id="MFB5268486.1"/>
    </source>
</evidence>
<dbReference type="CDD" id="cd06261">
    <property type="entry name" value="TM_PBP2"/>
    <property type="match status" value="1"/>
</dbReference>
<name>A0ABV5AW97_9BACL</name>
<evidence type="ECO:0000256" key="2">
    <source>
        <dbReference type="ARBA" id="ARBA00022448"/>
    </source>
</evidence>
<comment type="subcellular location">
    <subcellularLocation>
        <location evidence="1 8">Cell membrane</location>
        <topology evidence="1 8">Multi-pass membrane protein</topology>
    </subcellularLocation>
</comment>
<evidence type="ECO:0000256" key="1">
    <source>
        <dbReference type="ARBA" id="ARBA00004651"/>
    </source>
</evidence>
<keyword evidence="11" id="KW-1185">Reference proteome</keyword>
<evidence type="ECO:0000256" key="3">
    <source>
        <dbReference type="ARBA" id="ARBA00022475"/>
    </source>
</evidence>
<comment type="caution">
    <text evidence="10">The sequence shown here is derived from an EMBL/GenBank/DDBJ whole genome shotgun (WGS) entry which is preliminary data.</text>
</comment>
<protein>
    <submittedName>
        <fullName evidence="10">Nickel ABC transporter permease subunit NikC</fullName>
    </submittedName>
</protein>
<comment type="similarity">
    <text evidence="7">Belongs to the binding-protein-dependent transport system permease family. OppBC subfamily.</text>
</comment>
<dbReference type="Gene3D" id="1.10.3720.10">
    <property type="entry name" value="MetI-like"/>
    <property type="match status" value="1"/>
</dbReference>
<dbReference type="NCBIfam" id="TIGR02790">
    <property type="entry name" value="nickel_nikC"/>
    <property type="match status" value="1"/>
</dbReference>
<dbReference type="Pfam" id="PF00528">
    <property type="entry name" value="BPD_transp_1"/>
    <property type="match status" value="1"/>
</dbReference>
<keyword evidence="2 8" id="KW-0813">Transport</keyword>
<evidence type="ECO:0000256" key="4">
    <source>
        <dbReference type="ARBA" id="ARBA00022692"/>
    </source>
</evidence>
<feature type="domain" description="ABC transmembrane type-1" evidence="9">
    <location>
        <begin position="75"/>
        <end position="264"/>
    </location>
</feature>
<dbReference type="InterPro" id="IPR050366">
    <property type="entry name" value="BP-dependent_transpt_permease"/>
</dbReference>
<dbReference type="PANTHER" id="PTHR43386:SF1">
    <property type="entry name" value="D,D-DIPEPTIDE TRANSPORT SYSTEM PERMEASE PROTEIN DDPC-RELATED"/>
    <property type="match status" value="1"/>
</dbReference>
<feature type="transmembrane region" description="Helical" evidence="8">
    <location>
        <begin position="79"/>
        <end position="103"/>
    </location>
</feature>
<dbReference type="InterPro" id="IPR014157">
    <property type="entry name" value="Nickel_NikC"/>
</dbReference>
<feature type="transmembrane region" description="Helical" evidence="8">
    <location>
        <begin position="137"/>
        <end position="154"/>
    </location>
</feature>
<keyword evidence="3" id="KW-1003">Cell membrane</keyword>
<feature type="transmembrane region" description="Helical" evidence="8">
    <location>
        <begin position="245"/>
        <end position="264"/>
    </location>
</feature>
<dbReference type="RefSeq" id="WP_375356696.1">
    <property type="nucleotide sequence ID" value="NZ_JBHHMI010000016.1"/>
</dbReference>
<organism evidence="10 11">
    <name type="scientific">Paenibacillus enshidis</name>
    <dbReference type="NCBI Taxonomy" id="1458439"/>
    <lineage>
        <taxon>Bacteria</taxon>
        <taxon>Bacillati</taxon>
        <taxon>Bacillota</taxon>
        <taxon>Bacilli</taxon>
        <taxon>Bacillales</taxon>
        <taxon>Paenibacillaceae</taxon>
        <taxon>Paenibacillus</taxon>
    </lineage>
</organism>
<reference evidence="10 11" key="1">
    <citation type="submission" date="2024-09" db="EMBL/GenBank/DDBJ databases">
        <title>Paenibacillus zeirhizospherea sp. nov., isolated from surface of the maize (Zea mays) roots in a horticulture field, Hungary.</title>
        <authorList>
            <person name="Marton D."/>
            <person name="Farkas M."/>
            <person name="Bedics A."/>
            <person name="Toth E."/>
            <person name="Tancsics A."/>
            <person name="Boka K."/>
            <person name="Maroti G."/>
            <person name="Kriszt B."/>
            <person name="Cserhati M."/>
        </authorList>
    </citation>
    <scope>NUCLEOTIDE SEQUENCE [LARGE SCALE GENOMIC DNA]</scope>
    <source>
        <strain evidence="10 11">KCTC 33519</strain>
    </source>
</reference>
<evidence type="ECO:0000256" key="5">
    <source>
        <dbReference type="ARBA" id="ARBA00022989"/>
    </source>
</evidence>
<accession>A0ABV5AW97</accession>